<dbReference type="RefSeq" id="WP_010600062.1">
    <property type="nucleotide sequence ID" value="NZ_JAPJUH010000002.1"/>
</dbReference>
<comment type="caution">
    <text evidence="2">The sequence shown here is derived from an EMBL/GenBank/DDBJ whole genome shotgun (WGS) entry which is preliminary data.</text>
</comment>
<dbReference type="InterPro" id="IPR054238">
    <property type="entry name" value="DUF6965"/>
</dbReference>
<dbReference type="AlphaFoldDB" id="A0A9X3DC04"/>
<evidence type="ECO:0000313" key="3">
    <source>
        <dbReference type="Proteomes" id="UP001142592"/>
    </source>
</evidence>
<organism evidence="2 3">
    <name type="scientific">Pedobacter agri</name>
    <dbReference type="NCBI Taxonomy" id="454586"/>
    <lineage>
        <taxon>Bacteria</taxon>
        <taxon>Pseudomonadati</taxon>
        <taxon>Bacteroidota</taxon>
        <taxon>Sphingobacteriia</taxon>
        <taxon>Sphingobacteriales</taxon>
        <taxon>Sphingobacteriaceae</taxon>
        <taxon>Pedobacter</taxon>
    </lineage>
</organism>
<accession>A0A9X3DC04</accession>
<dbReference type="EMBL" id="JAPJUH010000002">
    <property type="protein sequence ID" value="MCX3264829.1"/>
    <property type="molecule type" value="Genomic_DNA"/>
</dbReference>
<protein>
    <recommendedName>
        <fullName evidence="1">DUF6965 domain-containing protein</fullName>
    </recommendedName>
</protein>
<dbReference type="Proteomes" id="UP001142592">
    <property type="component" value="Unassembled WGS sequence"/>
</dbReference>
<evidence type="ECO:0000313" key="2">
    <source>
        <dbReference type="EMBL" id="MCX3264829.1"/>
    </source>
</evidence>
<proteinExistence type="predicted"/>
<reference evidence="2" key="1">
    <citation type="submission" date="2022-11" db="EMBL/GenBank/DDBJ databases">
        <authorList>
            <person name="Graham C."/>
            <person name="Newman J.D."/>
        </authorList>
    </citation>
    <scope>NUCLEOTIDE SEQUENCE</scope>
    <source>
        <strain evidence="2">DSM 19486</strain>
    </source>
</reference>
<sequence length="69" mass="7795">MTIQEYEDWFNSVEIPKGETMLFPGTTIVDPEKFLSVSIATLKASPDAKANAAIWHRLKVFKLLIESNL</sequence>
<dbReference type="Pfam" id="PF22292">
    <property type="entry name" value="DUF6965"/>
    <property type="match status" value="1"/>
</dbReference>
<name>A0A9X3DC04_9SPHI</name>
<feature type="domain" description="DUF6965" evidence="1">
    <location>
        <begin position="1"/>
        <end position="67"/>
    </location>
</feature>
<keyword evidence="3" id="KW-1185">Reference proteome</keyword>
<gene>
    <name evidence="2" type="ORF">OQZ29_08745</name>
</gene>
<evidence type="ECO:0000259" key="1">
    <source>
        <dbReference type="Pfam" id="PF22292"/>
    </source>
</evidence>